<organism evidence="3 4">
    <name type="scientific">Kurthia gibsonii</name>
    <dbReference type="NCBI Taxonomy" id="33946"/>
    <lineage>
        <taxon>Bacteria</taxon>
        <taxon>Bacillati</taxon>
        <taxon>Bacillota</taxon>
        <taxon>Bacilli</taxon>
        <taxon>Bacillales</taxon>
        <taxon>Caryophanaceae</taxon>
        <taxon>Kurthia</taxon>
    </lineage>
</organism>
<sequence>MEKATIRFLKEHLQEVEDVWQEQLRADESEMATGSLQEELFEKTLEQTMRYIRNFLNHLDIQKFVQELGTLNRTAVQLFPFIEAFETSTYYVLRNQKDKKPADSMEILQYLRKIVHSLSIELLKYEQERYNKIIHLQKIALQELSTPIIPVFDRVIVIPIIGAIDRDRAKQIMENVLHAVVSNKSEVVLIDITGLLVLDTVVAHHLIEVVNAIHIVGGKSMLVGIRPEIAQTIVQLGVNLSDVTTLGTLQEGIEKALEETNRCIREVIH</sequence>
<dbReference type="Proteomes" id="UP001398420">
    <property type="component" value="Unassembled WGS sequence"/>
</dbReference>
<dbReference type="CDD" id="cd07041">
    <property type="entry name" value="STAS_RsbR_RsbS_like"/>
    <property type="match status" value="1"/>
</dbReference>
<evidence type="ECO:0000256" key="1">
    <source>
        <dbReference type="ARBA" id="ARBA00022553"/>
    </source>
</evidence>
<gene>
    <name evidence="3" type="ORF">AAF454_08635</name>
</gene>
<feature type="domain" description="STAS" evidence="2">
    <location>
        <begin position="145"/>
        <end position="256"/>
    </location>
</feature>
<keyword evidence="1" id="KW-0597">Phosphoprotein</keyword>
<name>A0ABU9LKC5_9BACL</name>
<protein>
    <submittedName>
        <fullName evidence="3">STAS domain-containing protein</fullName>
    </submittedName>
</protein>
<proteinExistence type="predicted"/>
<dbReference type="InterPro" id="IPR002645">
    <property type="entry name" value="STAS_dom"/>
</dbReference>
<dbReference type="InterPro" id="IPR051932">
    <property type="entry name" value="Bact_StressResp_Reg"/>
</dbReference>
<dbReference type="InterPro" id="IPR036513">
    <property type="entry name" value="STAS_dom_sf"/>
</dbReference>
<dbReference type="Gene3D" id="3.30.750.24">
    <property type="entry name" value="STAS domain"/>
    <property type="match status" value="1"/>
</dbReference>
<dbReference type="EMBL" id="JBCEWA010000006">
    <property type="protein sequence ID" value="MEL5988467.1"/>
    <property type="molecule type" value="Genomic_DNA"/>
</dbReference>
<accession>A0ABU9LKC5</accession>
<dbReference type="RefSeq" id="WP_285215493.1">
    <property type="nucleotide sequence ID" value="NZ_CP147847.1"/>
</dbReference>
<dbReference type="PANTHER" id="PTHR33745">
    <property type="entry name" value="RSBT ANTAGONIST PROTEIN RSBS-RELATED"/>
    <property type="match status" value="1"/>
</dbReference>
<evidence type="ECO:0000259" key="2">
    <source>
        <dbReference type="PROSITE" id="PS50801"/>
    </source>
</evidence>
<evidence type="ECO:0000313" key="4">
    <source>
        <dbReference type="Proteomes" id="UP001398420"/>
    </source>
</evidence>
<dbReference type="SUPFAM" id="SSF52091">
    <property type="entry name" value="SpoIIaa-like"/>
    <property type="match status" value="1"/>
</dbReference>
<keyword evidence="4" id="KW-1185">Reference proteome</keyword>
<dbReference type="Pfam" id="PF01740">
    <property type="entry name" value="STAS"/>
    <property type="match status" value="1"/>
</dbReference>
<dbReference type="PROSITE" id="PS50801">
    <property type="entry name" value="STAS"/>
    <property type="match status" value="1"/>
</dbReference>
<comment type="caution">
    <text evidence="3">The sequence shown here is derived from an EMBL/GenBank/DDBJ whole genome shotgun (WGS) entry which is preliminary data.</text>
</comment>
<reference evidence="3 4" key="1">
    <citation type="submission" date="2024-04" db="EMBL/GenBank/DDBJ databases">
        <authorList>
            <person name="Wu Y.S."/>
            <person name="Zhang L."/>
        </authorList>
    </citation>
    <scope>NUCLEOTIDE SEQUENCE [LARGE SCALE GENOMIC DNA]</scope>
    <source>
        <strain evidence="3 4">KG-01</strain>
    </source>
</reference>
<dbReference type="PANTHER" id="PTHR33745:SF3">
    <property type="entry name" value="RSBT CO-ANTAGONIST PROTEIN RSBRC"/>
    <property type="match status" value="1"/>
</dbReference>
<evidence type="ECO:0000313" key="3">
    <source>
        <dbReference type="EMBL" id="MEL5988467.1"/>
    </source>
</evidence>